<reference evidence="5 6" key="1">
    <citation type="submission" date="2013-02" db="EMBL/GenBank/DDBJ databases">
        <title>Genome sequence of Clostridium saccharoperbutylacetonicum N1-4(HMT).</title>
        <authorList>
            <person name="Poehlein A."/>
            <person name="Daniel R."/>
        </authorList>
    </citation>
    <scope>NUCLEOTIDE SEQUENCE [LARGE SCALE GENOMIC DNA]</scope>
    <source>
        <strain evidence="6">N1-4(HMT)</strain>
    </source>
</reference>
<keyword evidence="6" id="KW-1185">Reference proteome</keyword>
<gene>
    <name evidence="5" type="ORF">Cspa_c35930</name>
</gene>
<dbReference type="STRING" id="36745.CLSAP_33660"/>
<evidence type="ECO:0000256" key="1">
    <source>
        <dbReference type="ARBA" id="ARBA00022679"/>
    </source>
</evidence>
<dbReference type="InterPro" id="IPR051531">
    <property type="entry name" value="N-acetyltransferase"/>
</dbReference>
<accession>M1MHG3</accession>
<comment type="similarity">
    <text evidence="3">Belongs to the acetyltransferase family. RimJ subfamily.</text>
</comment>
<dbReference type="PATRIC" id="fig|931276.5.peg.3617"/>
<evidence type="ECO:0000313" key="6">
    <source>
        <dbReference type="Proteomes" id="UP000011728"/>
    </source>
</evidence>
<evidence type="ECO:0000256" key="3">
    <source>
        <dbReference type="ARBA" id="ARBA00038502"/>
    </source>
</evidence>
<dbReference type="Pfam" id="PF13302">
    <property type="entry name" value="Acetyltransf_3"/>
    <property type="match status" value="1"/>
</dbReference>
<dbReference type="HOGENOM" id="CLU_013985_3_6_9"/>
<evidence type="ECO:0000259" key="4">
    <source>
        <dbReference type="Pfam" id="PF13302"/>
    </source>
</evidence>
<dbReference type="PANTHER" id="PTHR43792">
    <property type="entry name" value="GNAT FAMILY, PUTATIVE (AFU_ORTHOLOGUE AFUA_3G00765)-RELATED-RELATED"/>
    <property type="match status" value="1"/>
</dbReference>
<evidence type="ECO:0000256" key="2">
    <source>
        <dbReference type="ARBA" id="ARBA00023315"/>
    </source>
</evidence>
<name>M1MHG3_9CLOT</name>
<feature type="domain" description="N-acetyltransferase" evidence="4">
    <location>
        <begin position="8"/>
        <end position="147"/>
    </location>
</feature>
<dbReference type="GO" id="GO:0005737">
    <property type="term" value="C:cytoplasm"/>
    <property type="evidence" value="ECO:0007669"/>
    <property type="project" value="TreeGrafter"/>
</dbReference>
<proteinExistence type="inferred from homology"/>
<dbReference type="PANTHER" id="PTHR43792:SF8">
    <property type="entry name" value="[RIBOSOMAL PROTEIN US5]-ALANINE N-ACETYLTRANSFERASE"/>
    <property type="match status" value="1"/>
</dbReference>
<dbReference type="AlphaFoldDB" id="M1MHG3"/>
<dbReference type="SUPFAM" id="SSF55729">
    <property type="entry name" value="Acyl-CoA N-acyltransferases (Nat)"/>
    <property type="match status" value="1"/>
</dbReference>
<dbReference type="Gene3D" id="3.40.630.30">
    <property type="match status" value="1"/>
</dbReference>
<dbReference type="KEGG" id="csr:Cspa_c35930"/>
<keyword evidence="1 5" id="KW-0808">Transferase</keyword>
<organism evidence="5 6">
    <name type="scientific">Clostridium saccharoperbutylacetonicum N1-4(HMT)</name>
    <dbReference type="NCBI Taxonomy" id="931276"/>
    <lineage>
        <taxon>Bacteria</taxon>
        <taxon>Bacillati</taxon>
        <taxon>Bacillota</taxon>
        <taxon>Clostridia</taxon>
        <taxon>Eubacteriales</taxon>
        <taxon>Clostridiaceae</taxon>
        <taxon>Clostridium</taxon>
    </lineage>
</organism>
<dbReference type="InterPro" id="IPR016181">
    <property type="entry name" value="Acyl_CoA_acyltransferase"/>
</dbReference>
<dbReference type="eggNOG" id="COG1670">
    <property type="taxonomic scope" value="Bacteria"/>
</dbReference>
<sequence length="165" mass="19291">MMALESERLILRGWYISDLDDLHEFTSNKKVADLAGFKVRNNKGESLQLLQRFIIDSNDSLWAIELKESNKVIGWIEVHEPAEKTFTNSKEIGATLSEEYWGQALIPEAIKQVCSYLFIEEKISIVVWSHYVYNVQSEKAIIKAGFKLYLEENNKKYYYIHSNYQ</sequence>
<dbReference type="Proteomes" id="UP000011728">
    <property type="component" value="Chromosome"/>
</dbReference>
<dbReference type="RefSeq" id="WP_015393670.1">
    <property type="nucleotide sequence ID" value="NC_020291.1"/>
</dbReference>
<protein>
    <submittedName>
        <fullName evidence="5">GCN5-related N-acetyltransferase</fullName>
    </submittedName>
</protein>
<dbReference type="OrthoDB" id="9785602at2"/>
<dbReference type="InterPro" id="IPR000182">
    <property type="entry name" value="GNAT_dom"/>
</dbReference>
<keyword evidence="2" id="KW-0012">Acyltransferase</keyword>
<dbReference type="GO" id="GO:0008999">
    <property type="term" value="F:protein-N-terminal-alanine acetyltransferase activity"/>
    <property type="evidence" value="ECO:0007669"/>
    <property type="project" value="TreeGrafter"/>
</dbReference>
<dbReference type="EMBL" id="CP004121">
    <property type="protein sequence ID" value="AGF57354.1"/>
    <property type="molecule type" value="Genomic_DNA"/>
</dbReference>
<evidence type="ECO:0000313" key="5">
    <source>
        <dbReference type="EMBL" id="AGF57354.1"/>
    </source>
</evidence>